<evidence type="ECO:0000256" key="2">
    <source>
        <dbReference type="ARBA" id="ARBA00022691"/>
    </source>
</evidence>
<dbReference type="RefSeq" id="WP_015929579.1">
    <property type="nucleotide sequence ID" value="NC_011894.1"/>
</dbReference>
<dbReference type="Gene3D" id="3.20.20.70">
    <property type="entry name" value="Aldolase class I"/>
    <property type="match status" value="1"/>
</dbReference>
<keyword evidence="9" id="KW-1185">Reference proteome</keyword>
<comment type="cofactor">
    <cofactor evidence="1">
        <name>[4Fe-4S] cluster</name>
        <dbReference type="ChEBI" id="CHEBI:49883"/>
    </cofactor>
</comment>
<name>B8II35_METNO</name>
<organism evidence="8 9">
    <name type="scientific">Methylobacterium nodulans (strain LMG 21967 / CNCM I-2342 / ORS 2060)</name>
    <dbReference type="NCBI Taxonomy" id="460265"/>
    <lineage>
        <taxon>Bacteria</taxon>
        <taxon>Pseudomonadati</taxon>
        <taxon>Pseudomonadota</taxon>
        <taxon>Alphaproteobacteria</taxon>
        <taxon>Hyphomicrobiales</taxon>
        <taxon>Methylobacteriaceae</taxon>
        <taxon>Methylobacterium</taxon>
    </lineage>
</organism>
<evidence type="ECO:0000256" key="3">
    <source>
        <dbReference type="ARBA" id="ARBA00022723"/>
    </source>
</evidence>
<keyword evidence="4" id="KW-0408">Iron</keyword>
<dbReference type="OrthoDB" id="9792276at2"/>
<feature type="compositionally biased region" description="Basic and acidic residues" evidence="6">
    <location>
        <begin position="1"/>
        <end position="16"/>
    </location>
</feature>
<dbReference type="NCBIfam" id="TIGR04085">
    <property type="entry name" value="rSAM_more_4Fe4S"/>
    <property type="match status" value="1"/>
</dbReference>
<dbReference type="InterPro" id="IPR023885">
    <property type="entry name" value="4Fe4S-binding_SPASM_dom"/>
</dbReference>
<dbReference type="KEGG" id="mno:Mnod_2953"/>
<gene>
    <name evidence="8" type="ordered locus">Mnod_2953</name>
</gene>
<feature type="region of interest" description="Disordered" evidence="6">
    <location>
        <begin position="1"/>
        <end position="27"/>
    </location>
</feature>
<evidence type="ECO:0000256" key="1">
    <source>
        <dbReference type="ARBA" id="ARBA00001966"/>
    </source>
</evidence>
<sequence>MHRPSDEPTYDGDPRSLARWRPGGSAPPSHAVWEITLRCDLGCRHCGSRAGRARRDELSTDAALDVVAQLADLGLREVTLIGGEFYLREDWDRIAAAITRRGMLCSIVTGARQMTRARIARAVAAGVGKISLSIDGLEQTHDSVRGSAGSWQAAVTAGRRIASSGIDLSVNTQINRLTMPELPGVADLLVEIGARSWMVILTAAMGRAADRRALMLQPYHLLHLFPLLAAIKRERLDPAGIAFFPANNIGYFGPLAETLRYGAEGGHAWAGCDAGVASLGIEADGRLKGCPSLPSADYTMGNVRDHSLAQLWAKRTPNRPIAAAEDLWGFCWTCPHATRCRGGCTWTSHVLFGRRGNNPFCHYRALALAERGFAEAIEPVSVAPGEPFDFGRHRIVELPLPTALTDDPVIERTLASHVFGLRPGTASVWSPDEREEAVI</sequence>
<dbReference type="PROSITE" id="PS51918">
    <property type="entry name" value="RADICAL_SAM"/>
    <property type="match status" value="1"/>
</dbReference>
<dbReference type="AlphaFoldDB" id="B8II35"/>
<dbReference type="InterPro" id="IPR050377">
    <property type="entry name" value="Radical_SAM_PqqE_MftC-like"/>
</dbReference>
<dbReference type="Pfam" id="PF13186">
    <property type="entry name" value="SPASM"/>
    <property type="match status" value="1"/>
</dbReference>
<dbReference type="PANTHER" id="PTHR11228:SF7">
    <property type="entry name" value="PQQA PEPTIDE CYCLASE"/>
    <property type="match status" value="1"/>
</dbReference>
<dbReference type="SFLD" id="SFLDS00029">
    <property type="entry name" value="Radical_SAM"/>
    <property type="match status" value="1"/>
</dbReference>
<accession>B8II35</accession>
<dbReference type="PANTHER" id="PTHR11228">
    <property type="entry name" value="RADICAL SAM DOMAIN PROTEIN"/>
    <property type="match status" value="1"/>
</dbReference>
<evidence type="ECO:0000259" key="7">
    <source>
        <dbReference type="PROSITE" id="PS51918"/>
    </source>
</evidence>
<dbReference type="GO" id="GO:0003824">
    <property type="term" value="F:catalytic activity"/>
    <property type="evidence" value="ECO:0007669"/>
    <property type="project" value="InterPro"/>
</dbReference>
<keyword evidence="5" id="KW-0411">Iron-sulfur</keyword>
<keyword evidence="3" id="KW-0479">Metal-binding</keyword>
<evidence type="ECO:0000313" key="8">
    <source>
        <dbReference type="EMBL" id="ACL57904.1"/>
    </source>
</evidence>
<evidence type="ECO:0000313" key="9">
    <source>
        <dbReference type="Proteomes" id="UP000008207"/>
    </source>
</evidence>
<dbReference type="STRING" id="460265.Mnod_2953"/>
<dbReference type="InterPro" id="IPR058240">
    <property type="entry name" value="rSAM_sf"/>
</dbReference>
<evidence type="ECO:0000256" key="4">
    <source>
        <dbReference type="ARBA" id="ARBA00023004"/>
    </source>
</evidence>
<dbReference type="Proteomes" id="UP000008207">
    <property type="component" value="Chromosome"/>
</dbReference>
<dbReference type="SUPFAM" id="SSF102114">
    <property type="entry name" value="Radical SAM enzymes"/>
    <property type="match status" value="1"/>
</dbReference>
<evidence type="ECO:0000256" key="5">
    <source>
        <dbReference type="ARBA" id="ARBA00023014"/>
    </source>
</evidence>
<keyword evidence="2" id="KW-0949">S-adenosyl-L-methionine</keyword>
<dbReference type="GO" id="GO:0051536">
    <property type="term" value="F:iron-sulfur cluster binding"/>
    <property type="evidence" value="ECO:0007669"/>
    <property type="project" value="UniProtKB-KW"/>
</dbReference>
<feature type="domain" description="Radical SAM core" evidence="7">
    <location>
        <begin position="25"/>
        <end position="246"/>
    </location>
</feature>
<dbReference type="HOGENOM" id="CLU_009273_4_3_5"/>
<dbReference type="Pfam" id="PF04055">
    <property type="entry name" value="Radical_SAM"/>
    <property type="match status" value="1"/>
</dbReference>
<dbReference type="InterPro" id="IPR013785">
    <property type="entry name" value="Aldolase_TIM"/>
</dbReference>
<dbReference type="CDD" id="cd01335">
    <property type="entry name" value="Radical_SAM"/>
    <property type="match status" value="1"/>
</dbReference>
<dbReference type="GO" id="GO:0046872">
    <property type="term" value="F:metal ion binding"/>
    <property type="evidence" value="ECO:0007669"/>
    <property type="project" value="UniProtKB-KW"/>
</dbReference>
<evidence type="ECO:0000256" key="6">
    <source>
        <dbReference type="SAM" id="MobiDB-lite"/>
    </source>
</evidence>
<protein>
    <submittedName>
        <fullName evidence="8">Radical SAM domain protein</fullName>
    </submittedName>
</protein>
<dbReference type="SFLD" id="SFLDG01386">
    <property type="entry name" value="main_SPASM_domain-containing"/>
    <property type="match status" value="1"/>
</dbReference>
<dbReference type="InterPro" id="IPR007197">
    <property type="entry name" value="rSAM"/>
</dbReference>
<dbReference type="eggNOG" id="COG0535">
    <property type="taxonomic scope" value="Bacteria"/>
</dbReference>
<dbReference type="EMBL" id="CP001349">
    <property type="protein sequence ID" value="ACL57904.1"/>
    <property type="molecule type" value="Genomic_DNA"/>
</dbReference>
<dbReference type="SFLD" id="SFLDG01067">
    <property type="entry name" value="SPASM/twitch_domain_containing"/>
    <property type="match status" value="1"/>
</dbReference>
<reference evidence="8 9" key="1">
    <citation type="submission" date="2009-01" db="EMBL/GenBank/DDBJ databases">
        <title>Complete sequence of chromosome of Methylobacterium nodulans ORS 2060.</title>
        <authorList>
            <consortium name="US DOE Joint Genome Institute"/>
            <person name="Lucas S."/>
            <person name="Copeland A."/>
            <person name="Lapidus A."/>
            <person name="Glavina del Rio T."/>
            <person name="Dalin E."/>
            <person name="Tice H."/>
            <person name="Bruce D."/>
            <person name="Goodwin L."/>
            <person name="Pitluck S."/>
            <person name="Sims D."/>
            <person name="Brettin T."/>
            <person name="Detter J.C."/>
            <person name="Han C."/>
            <person name="Larimer F."/>
            <person name="Land M."/>
            <person name="Hauser L."/>
            <person name="Kyrpides N."/>
            <person name="Ivanova N."/>
            <person name="Marx C.J."/>
            <person name="Richardson P."/>
        </authorList>
    </citation>
    <scope>NUCLEOTIDE SEQUENCE [LARGE SCALE GENOMIC DNA]</scope>
    <source>
        <strain evidence="9">LMG 21967 / CNCM I-2342 / ORS 2060</strain>
    </source>
</reference>
<proteinExistence type="predicted"/>